<comment type="caution">
    <text evidence="2">The sequence shown here is derived from an EMBL/GenBank/DDBJ whole genome shotgun (WGS) entry which is preliminary data.</text>
</comment>
<feature type="region of interest" description="Disordered" evidence="1">
    <location>
        <begin position="93"/>
        <end position="149"/>
    </location>
</feature>
<proteinExistence type="predicted"/>
<protein>
    <submittedName>
        <fullName evidence="2">Uncharacterized protein</fullName>
    </submittedName>
</protein>
<sequence length="149" mass="17725">MLVRDYTRTPTSGLIQKGQICQKICGSKDNQWNVLQDIDDWLQEEFYDDENDLTLYGMPYKGKWKWLKDNDYQLQKNNMLPSYLKDANDELERFRKEREIRSPTKRTRPEDEPSPASPATKVSKKDTTGSRYMDVNEFSRRYNNGNNIR</sequence>
<dbReference type="Proteomes" id="UP001295423">
    <property type="component" value="Unassembled WGS sequence"/>
</dbReference>
<gene>
    <name evidence="2" type="ORF">CYCCA115_LOCUS6051</name>
</gene>
<keyword evidence="3" id="KW-1185">Reference proteome</keyword>
<dbReference type="EMBL" id="CAKOGP040000694">
    <property type="protein sequence ID" value="CAJ1938261.1"/>
    <property type="molecule type" value="Genomic_DNA"/>
</dbReference>
<feature type="compositionally biased region" description="Basic and acidic residues" evidence="1">
    <location>
        <begin position="93"/>
        <end position="111"/>
    </location>
</feature>
<name>A0AAD2FH02_9STRA</name>
<accession>A0AAD2FH02</accession>
<organism evidence="2 3">
    <name type="scientific">Cylindrotheca closterium</name>
    <dbReference type="NCBI Taxonomy" id="2856"/>
    <lineage>
        <taxon>Eukaryota</taxon>
        <taxon>Sar</taxon>
        <taxon>Stramenopiles</taxon>
        <taxon>Ochrophyta</taxon>
        <taxon>Bacillariophyta</taxon>
        <taxon>Bacillariophyceae</taxon>
        <taxon>Bacillariophycidae</taxon>
        <taxon>Bacillariales</taxon>
        <taxon>Bacillariaceae</taxon>
        <taxon>Cylindrotheca</taxon>
    </lineage>
</organism>
<evidence type="ECO:0000313" key="2">
    <source>
        <dbReference type="EMBL" id="CAJ1938261.1"/>
    </source>
</evidence>
<evidence type="ECO:0000313" key="3">
    <source>
        <dbReference type="Proteomes" id="UP001295423"/>
    </source>
</evidence>
<evidence type="ECO:0000256" key="1">
    <source>
        <dbReference type="SAM" id="MobiDB-lite"/>
    </source>
</evidence>
<reference evidence="2" key="1">
    <citation type="submission" date="2023-08" db="EMBL/GenBank/DDBJ databases">
        <authorList>
            <person name="Audoor S."/>
            <person name="Bilcke G."/>
        </authorList>
    </citation>
    <scope>NUCLEOTIDE SEQUENCE</scope>
</reference>
<dbReference type="AlphaFoldDB" id="A0AAD2FH02"/>